<dbReference type="BioCyc" id="EBAC796937-HMP:GMGH-530-MONOMER"/>
<dbReference type="InterPro" id="IPR000600">
    <property type="entry name" value="ROK"/>
</dbReference>
<dbReference type="PANTHER" id="PTHR18964">
    <property type="entry name" value="ROK (REPRESSOR, ORF, KINASE) FAMILY"/>
    <property type="match status" value="1"/>
</dbReference>
<evidence type="ECO:0008006" key="4">
    <source>
        <dbReference type="Google" id="ProtNLM"/>
    </source>
</evidence>
<dbReference type="InterPro" id="IPR043129">
    <property type="entry name" value="ATPase_NBD"/>
</dbReference>
<sequence>MMNIGIDVGGMTIKSGIVDENCNIIETLIIPTEVEKGFEKIAQNMVDMINNIVKKAKLTLNDIDTIGVGIPGVADENGKIHFATNLYWADVDLGKILRDNFPSQKIYVENDATVACVAEHSFGSIKGVKNAIMLTLGTGVGGGIIINGEKYSGSNGIGSEIGHMVINNGDNFYECSCGNNGCFETYCSALAIIKYAQKLLEDGAYSEKLKDMKKEDITAKLIFEGYEEKDELCVKVVDRFIDNLSIGIANLINIFAPEFITLGGGVANSYNLYIDELYKKVQEKIIFKKLPFARIVKAQLGNDAGIIGAAMLK</sequence>
<evidence type="ECO:0000313" key="3">
    <source>
        <dbReference type="Proteomes" id="UP000006437"/>
    </source>
</evidence>
<dbReference type="Proteomes" id="UP000006437">
    <property type="component" value="Unassembled WGS sequence"/>
</dbReference>
<name>G9X2A6_9FIRM</name>
<dbReference type="Pfam" id="PF00480">
    <property type="entry name" value="ROK"/>
    <property type="match status" value="1"/>
</dbReference>
<organism evidence="2 3">
    <name type="scientific">Peptoanaerobacter stomatis</name>
    <dbReference type="NCBI Taxonomy" id="796937"/>
    <lineage>
        <taxon>Bacteria</taxon>
        <taxon>Bacillati</taxon>
        <taxon>Bacillota</taxon>
        <taxon>Clostridia</taxon>
        <taxon>Peptostreptococcales</taxon>
        <taxon>Filifactoraceae</taxon>
        <taxon>Peptoanaerobacter</taxon>
    </lineage>
</organism>
<evidence type="ECO:0000313" key="2">
    <source>
        <dbReference type="EMBL" id="EHL13229.1"/>
    </source>
</evidence>
<gene>
    <name evidence="2" type="ORF">HMPREF9629_00529</name>
</gene>
<dbReference type="PANTHER" id="PTHR18964:SF149">
    <property type="entry name" value="BIFUNCTIONAL UDP-N-ACETYLGLUCOSAMINE 2-EPIMERASE_N-ACETYLMANNOSAMINE KINASE"/>
    <property type="match status" value="1"/>
</dbReference>
<accession>G9X2A6</accession>
<dbReference type="EMBL" id="AFZE01000045">
    <property type="protein sequence ID" value="EHL13229.1"/>
    <property type="molecule type" value="Genomic_DNA"/>
</dbReference>
<dbReference type="Gene3D" id="3.30.420.40">
    <property type="match status" value="2"/>
</dbReference>
<protein>
    <recommendedName>
        <fullName evidence="4">Glucokinase</fullName>
    </recommendedName>
</protein>
<dbReference type="AlphaFoldDB" id="G9X2A6"/>
<evidence type="ECO:0000256" key="1">
    <source>
        <dbReference type="ARBA" id="ARBA00006479"/>
    </source>
</evidence>
<reference evidence="2 3" key="1">
    <citation type="submission" date="2011-08" db="EMBL/GenBank/DDBJ databases">
        <title>The Genome Sequence of Eubacteriaceae bacterium ACC19a.</title>
        <authorList>
            <consortium name="The Broad Institute Genome Sequencing Platform"/>
            <person name="Earl A."/>
            <person name="Ward D."/>
            <person name="Feldgarden M."/>
            <person name="Gevers D."/>
            <person name="Sizova M."/>
            <person name="Hazen A."/>
            <person name="Epstein S."/>
            <person name="Young S.K."/>
            <person name="Zeng Q."/>
            <person name="Gargeya S."/>
            <person name="Fitzgerald M."/>
            <person name="Haas B."/>
            <person name="Abouelleil A."/>
            <person name="Alvarado L."/>
            <person name="Arachchi H.M."/>
            <person name="Berlin A."/>
            <person name="Brown A."/>
            <person name="Chapman S.B."/>
            <person name="Chen Z."/>
            <person name="Dunbar C."/>
            <person name="Freedman E."/>
            <person name="Gearin G."/>
            <person name="Gellesch M."/>
            <person name="Goldberg J."/>
            <person name="Griggs A."/>
            <person name="Gujja S."/>
            <person name="Heiman D."/>
            <person name="Howarth C."/>
            <person name="Larson L."/>
            <person name="Lui A."/>
            <person name="MacDonald P.J.P."/>
            <person name="Montmayeur A."/>
            <person name="Murphy C."/>
            <person name="Neiman D."/>
            <person name="Pearson M."/>
            <person name="Priest M."/>
            <person name="Roberts A."/>
            <person name="Saif S."/>
            <person name="Shea T."/>
            <person name="Shenoy N."/>
            <person name="Sisk P."/>
            <person name="Stolte C."/>
            <person name="Sykes S."/>
            <person name="Wortman J."/>
            <person name="Nusbaum C."/>
            <person name="Birren B."/>
        </authorList>
    </citation>
    <scope>NUCLEOTIDE SEQUENCE [LARGE SCALE GENOMIC DNA]</scope>
    <source>
        <strain evidence="2 3">ACC19a</strain>
    </source>
</reference>
<dbReference type="RefSeq" id="WP_009524766.1">
    <property type="nucleotide sequence ID" value="NZ_JH414547.1"/>
</dbReference>
<comment type="similarity">
    <text evidence="1">Belongs to the ROK (NagC/XylR) family.</text>
</comment>
<comment type="caution">
    <text evidence="2">The sequence shown here is derived from an EMBL/GenBank/DDBJ whole genome shotgun (WGS) entry which is preliminary data.</text>
</comment>
<dbReference type="PATRIC" id="fig|796937.3.peg.1753"/>
<proteinExistence type="inferred from homology"/>
<dbReference type="HOGENOM" id="CLU_036604_0_4_9"/>
<dbReference type="SUPFAM" id="SSF53067">
    <property type="entry name" value="Actin-like ATPase domain"/>
    <property type="match status" value="1"/>
</dbReference>